<feature type="non-terminal residue" evidence="7">
    <location>
        <position position="237"/>
    </location>
</feature>
<dbReference type="PANTHER" id="PTHR22911:SF6">
    <property type="entry name" value="SOLUTE CARRIER FAMILY 35 MEMBER G1"/>
    <property type="match status" value="1"/>
</dbReference>
<feature type="transmembrane region" description="Helical" evidence="5">
    <location>
        <begin position="12"/>
        <end position="33"/>
    </location>
</feature>
<sequence length="237" mass="26918">MGSGVKYLSEDLHPIIICFYRCLMGLIIITPFITKNKFEALQTKNMKLQLIRALINIISMSCWFTAIGMMHFEKATALGFTTPLFTTVLAVIILGEVIRFHRTAALLLGFIGIIIIIRPGYVHFEFGTILMLIASFSFSFVLIFVKKLSATDSSLTIIFYHLLFMTPIFFILSLFFWETISFNQLFIFALMGASGLLSHWCLALAFKLSDTTFVMPLQFTKLIWASLIGLFMFAEQP</sequence>
<feature type="transmembrane region" description="Helical" evidence="5">
    <location>
        <begin position="157"/>
        <end position="177"/>
    </location>
</feature>
<feature type="transmembrane region" description="Helical" evidence="5">
    <location>
        <begin position="213"/>
        <end position="234"/>
    </location>
</feature>
<feature type="transmembrane region" description="Helical" evidence="5">
    <location>
        <begin position="127"/>
        <end position="145"/>
    </location>
</feature>
<protein>
    <recommendedName>
        <fullName evidence="6">EamA domain-containing protein</fullName>
    </recommendedName>
</protein>
<gene>
    <name evidence="7" type="ORF">METZ01_LOCUS342250</name>
</gene>
<evidence type="ECO:0000256" key="1">
    <source>
        <dbReference type="ARBA" id="ARBA00004141"/>
    </source>
</evidence>
<dbReference type="InterPro" id="IPR000620">
    <property type="entry name" value="EamA_dom"/>
</dbReference>
<accession>A0A382QVC3</accession>
<feature type="transmembrane region" description="Helical" evidence="5">
    <location>
        <begin position="183"/>
        <end position="206"/>
    </location>
</feature>
<evidence type="ECO:0000256" key="5">
    <source>
        <dbReference type="SAM" id="Phobius"/>
    </source>
</evidence>
<dbReference type="Pfam" id="PF00892">
    <property type="entry name" value="EamA"/>
    <property type="match status" value="2"/>
</dbReference>
<proteinExistence type="predicted"/>
<evidence type="ECO:0000256" key="2">
    <source>
        <dbReference type="ARBA" id="ARBA00022692"/>
    </source>
</evidence>
<evidence type="ECO:0000256" key="4">
    <source>
        <dbReference type="ARBA" id="ARBA00023136"/>
    </source>
</evidence>
<dbReference type="GO" id="GO:0016020">
    <property type="term" value="C:membrane"/>
    <property type="evidence" value="ECO:0007669"/>
    <property type="project" value="UniProtKB-SubCell"/>
</dbReference>
<evidence type="ECO:0000259" key="6">
    <source>
        <dbReference type="Pfam" id="PF00892"/>
    </source>
</evidence>
<dbReference type="InterPro" id="IPR037185">
    <property type="entry name" value="EmrE-like"/>
</dbReference>
<feature type="transmembrane region" description="Helical" evidence="5">
    <location>
        <begin position="53"/>
        <end position="72"/>
    </location>
</feature>
<dbReference type="AlphaFoldDB" id="A0A382QVC3"/>
<organism evidence="7">
    <name type="scientific">marine metagenome</name>
    <dbReference type="NCBI Taxonomy" id="408172"/>
    <lineage>
        <taxon>unclassified sequences</taxon>
        <taxon>metagenomes</taxon>
        <taxon>ecological metagenomes</taxon>
    </lineage>
</organism>
<feature type="domain" description="EamA" evidence="6">
    <location>
        <begin position="126"/>
        <end position="237"/>
    </location>
</feature>
<comment type="subcellular location">
    <subcellularLocation>
        <location evidence="1">Membrane</location>
        <topology evidence="1">Multi-pass membrane protein</topology>
    </subcellularLocation>
</comment>
<dbReference type="SUPFAM" id="SSF103481">
    <property type="entry name" value="Multidrug resistance efflux transporter EmrE"/>
    <property type="match status" value="2"/>
</dbReference>
<feature type="transmembrane region" description="Helical" evidence="5">
    <location>
        <begin position="78"/>
        <end position="97"/>
    </location>
</feature>
<feature type="transmembrane region" description="Helical" evidence="5">
    <location>
        <begin position="104"/>
        <end position="121"/>
    </location>
</feature>
<reference evidence="7" key="1">
    <citation type="submission" date="2018-05" db="EMBL/GenBank/DDBJ databases">
        <authorList>
            <person name="Lanie J.A."/>
            <person name="Ng W.-L."/>
            <person name="Kazmierczak K.M."/>
            <person name="Andrzejewski T.M."/>
            <person name="Davidsen T.M."/>
            <person name="Wayne K.J."/>
            <person name="Tettelin H."/>
            <person name="Glass J.I."/>
            <person name="Rusch D."/>
            <person name="Podicherti R."/>
            <person name="Tsui H.-C.T."/>
            <person name="Winkler M.E."/>
        </authorList>
    </citation>
    <scope>NUCLEOTIDE SEQUENCE</scope>
</reference>
<keyword evidence="2 5" id="KW-0812">Transmembrane</keyword>
<evidence type="ECO:0000313" key="7">
    <source>
        <dbReference type="EMBL" id="SVC89396.1"/>
    </source>
</evidence>
<dbReference type="EMBL" id="UINC01117161">
    <property type="protein sequence ID" value="SVC89396.1"/>
    <property type="molecule type" value="Genomic_DNA"/>
</dbReference>
<name>A0A382QVC3_9ZZZZ</name>
<feature type="domain" description="EamA" evidence="6">
    <location>
        <begin position="5"/>
        <end position="117"/>
    </location>
</feature>
<keyword evidence="3 5" id="KW-1133">Transmembrane helix</keyword>
<keyword evidence="4 5" id="KW-0472">Membrane</keyword>
<dbReference type="PANTHER" id="PTHR22911">
    <property type="entry name" value="ACYL-MALONYL CONDENSING ENZYME-RELATED"/>
    <property type="match status" value="1"/>
</dbReference>
<evidence type="ECO:0000256" key="3">
    <source>
        <dbReference type="ARBA" id="ARBA00022989"/>
    </source>
</evidence>